<dbReference type="PROSITE" id="PS51194">
    <property type="entry name" value="HELICASE_CTER"/>
    <property type="match status" value="1"/>
</dbReference>
<feature type="region of interest" description="Disordered" evidence="1">
    <location>
        <begin position="1"/>
        <end position="33"/>
    </location>
</feature>
<accession>A0A2P5I7M9</accession>
<feature type="domain" description="Helicase C-terminal" evidence="2">
    <location>
        <begin position="559"/>
        <end position="726"/>
    </location>
</feature>
<dbReference type="InterPro" id="IPR001650">
    <property type="entry name" value="Helicase_C-like"/>
</dbReference>
<evidence type="ECO:0000313" key="3">
    <source>
        <dbReference type="EMBL" id="POS78510.1"/>
    </source>
</evidence>
<feature type="compositionally biased region" description="Polar residues" evidence="1">
    <location>
        <begin position="180"/>
        <end position="191"/>
    </location>
</feature>
<proteinExistence type="predicted"/>
<dbReference type="Proteomes" id="UP000094444">
    <property type="component" value="Unassembled WGS sequence"/>
</dbReference>
<keyword evidence="4" id="KW-1185">Reference proteome</keyword>
<organism evidence="3 4">
    <name type="scientific">Diaporthe helianthi</name>
    <dbReference type="NCBI Taxonomy" id="158607"/>
    <lineage>
        <taxon>Eukaryota</taxon>
        <taxon>Fungi</taxon>
        <taxon>Dikarya</taxon>
        <taxon>Ascomycota</taxon>
        <taxon>Pezizomycotina</taxon>
        <taxon>Sordariomycetes</taxon>
        <taxon>Sordariomycetidae</taxon>
        <taxon>Diaporthales</taxon>
        <taxon>Diaporthaceae</taxon>
        <taxon>Diaporthe</taxon>
    </lineage>
</organism>
<dbReference type="EMBL" id="MAVT02000180">
    <property type="protein sequence ID" value="POS78510.1"/>
    <property type="molecule type" value="Genomic_DNA"/>
</dbReference>
<dbReference type="AlphaFoldDB" id="A0A2P5I7M9"/>
<name>A0A2P5I7M9_DIAHE</name>
<reference evidence="3" key="1">
    <citation type="submission" date="2017-09" db="EMBL/GenBank/DDBJ databases">
        <title>Polyketide synthases of a Diaporthe helianthi virulent isolate.</title>
        <authorList>
            <person name="Baroncelli R."/>
        </authorList>
    </citation>
    <scope>NUCLEOTIDE SEQUENCE [LARGE SCALE GENOMIC DNA]</scope>
    <source>
        <strain evidence="3">7/96</strain>
    </source>
</reference>
<gene>
    <name evidence="3" type="ORF">DHEL01_v203089</name>
</gene>
<dbReference type="SUPFAM" id="SSF52540">
    <property type="entry name" value="P-loop containing nucleoside triphosphate hydrolases"/>
    <property type="match status" value="1"/>
</dbReference>
<evidence type="ECO:0000313" key="4">
    <source>
        <dbReference type="Proteomes" id="UP000094444"/>
    </source>
</evidence>
<sequence>MLGLGGTTPLEQPSPQTRTPGSRISVTSSGIQPSPSAYSQLASLLESDPLSNLNHQLPVSPAVTLDEFDQECSGLIEGFEPRSHLFPEVRSIQLPKTRLFVTPFQIFESWQMLNQRERTGLRGGLQASAAGVGKSYIVISSLVLRARIFESARLVKKYWSLAPATGSSQRARPAPAKHLPSTTRGSGHSCPSQAKNDILCYCVPSSKARAFVDAAIAPRGAALIQAPFGVIPQWIDIFESANLDPSAYNLVISHPATPPRLKRDFTRIIKTLDQPAAKGSDQAPETYIFLAPLNSQKVLETFTSGNVALGCQMCDESHLAMKLETGAMAISKAQANTGDGLDLWLVSATPIRLLEDFELPVQIFSSSSDLGRCTAMATLVTAHTNARSSTKELENFRALWSRVFDNRLVRRNTVSKQFNGRSITGLRVTRPDSKWLETPMQHINNVQAVALFTREVIRENARVAKLNGEVFKPDYTLMNIYSRLHFVALFPGAAGLIRRGELNVEDAKVREQIGNIKVTDKLKVENVVSFSRHVEEAARGSPMLEFILAEIGRMRADKEQREEIPGLQETPRRENLGLKKMVIITPNLGTAVMLTIFLQRRIAALNPVCLHAHASPEHRDAALRSFESLTARKNARHSYVLITPYAVGGTGLNLQSANYQIFSFPPNSRDMQTQGFARTNRTGQRLTLHHTVLIMQDNPAHKINMVNFANRTILGDPFDDLRRPLVLAAPDGMKRVQRLADWGYVLYKHEVDYKAVELVYAKTIEDAQCHSREIIHPGHSSEENLDILDYFDAGSVAGDTLAISEAWNSFDKRPRHETLSLRDILLAFWVNELDRPARGLKRILYYLVKEETLRYRLWPAIYNLMGVNQTQDLLIRREGESAQEQEAFATLLRTSPFGIGIQKMLDEYSEFAGVQIRSFEFLPEPPSDWTDELSFQFRITLT</sequence>
<dbReference type="Gene3D" id="3.40.50.300">
    <property type="entry name" value="P-loop containing nucleotide triphosphate hydrolases"/>
    <property type="match status" value="1"/>
</dbReference>
<dbReference type="STRING" id="158607.A0A2P5I7M9"/>
<evidence type="ECO:0000256" key="1">
    <source>
        <dbReference type="SAM" id="MobiDB-lite"/>
    </source>
</evidence>
<dbReference type="InterPro" id="IPR027417">
    <property type="entry name" value="P-loop_NTPase"/>
</dbReference>
<feature type="compositionally biased region" description="Polar residues" evidence="1">
    <location>
        <begin position="9"/>
        <end position="33"/>
    </location>
</feature>
<dbReference type="InParanoid" id="A0A2P5I7M9"/>
<comment type="caution">
    <text evidence="3">The sequence shown here is derived from an EMBL/GenBank/DDBJ whole genome shotgun (WGS) entry which is preliminary data.</text>
</comment>
<protein>
    <recommendedName>
        <fullName evidence="2">Helicase C-terminal domain-containing protein</fullName>
    </recommendedName>
</protein>
<evidence type="ECO:0000259" key="2">
    <source>
        <dbReference type="PROSITE" id="PS51194"/>
    </source>
</evidence>
<feature type="region of interest" description="Disordered" evidence="1">
    <location>
        <begin position="166"/>
        <end position="191"/>
    </location>
</feature>
<dbReference type="OrthoDB" id="4161342at2759"/>